<dbReference type="EMBL" id="SRJD01000017">
    <property type="protein sequence ID" value="TGA97069.1"/>
    <property type="molecule type" value="Genomic_DNA"/>
</dbReference>
<reference evidence="10 11" key="1">
    <citation type="journal article" date="2015" name="Int. J. Syst. Evol. Microbiol.">
        <title>Sporolactobacillus shoreae sp. nov. and Sporolactobacillus spathodeae sp. nov., two spore-forming lactic acid bacteria isolated from tree barks in Thailand.</title>
        <authorList>
            <person name="Thamacharoensuk T."/>
            <person name="Kitahara M."/>
            <person name="Ohkuma M."/>
            <person name="Thongchul N."/>
            <person name="Tanasupawat S."/>
        </authorList>
    </citation>
    <scope>NUCLEOTIDE SEQUENCE [LARGE SCALE GENOMIC DNA]</scope>
    <source>
        <strain evidence="10 11">BK92</strain>
    </source>
</reference>
<gene>
    <name evidence="10" type="primary">rarD</name>
    <name evidence="10" type="ORF">E4665_13370</name>
</gene>
<dbReference type="InterPro" id="IPR000620">
    <property type="entry name" value="EamA_dom"/>
</dbReference>
<comment type="caution">
    <text evidence="10">The sequence shown here is derived from an EMBL/GenBank/DDBJ whole genome shotgun (WGS) entry which is preliminary data.</text>
</comment>
<keyword evidence="3" id="KW-0813">Transport</keyword>
<sequence length="309" mass="34464">MNNNKKTGAIYAILAYLLWGLFPLYWIPLNKVPAFEILTHRIFWALIFMIGLLWVTGKLNASLKKLKDLFLSPRNLLLVIAAAVLISLNWFMYIWAVTNGHIVESSMGYYINPLVSIMLGILILKEKLTVWQVVAVSLAAAGVLVQTFEFGQLPLIALSLAFSFGFYGLTKKLITLDPSVELTFETLFVTPVALFYLIHVQISGTAAFANGSVLKTILLIGTGIVTAVPLLFFAEGAQRISLTMIGFFQYITPTLSLIIGITIYREPFTLVQVVSFSFIWLGLLVFSLSGLNFRKRSLQVNSAVRSERR</sequence>
<accession>A0A4Z0GJS1</accession>
<keyword evidence="5 8" id="KW-0812">Transmembrane</keyword>
<evidence type="ECO:0000256" key="6">
    <source>
        <dbReference type="ARBA" id="ARBA00022989"/>
    </source>
</evidence>
<evidence type="ECO:0000256" key="2">
    <source>
        <dbReference type="ARBA" id="ARBA00007362"/>
    </source>
</evidence>
<dbReference type="InterPro" id="IPR037185">
    <property type="entry name" value="EmrE-like"/>
</dbReference>
<feature type="transmembrane region" description="Helical" evidence="8">
    <location>
        <begin position="7"/>
        <end position="26"/>
    </location>
</feature>
<feature type="transmembrane region" description="Helical" evidence="8">
    <location>
        <begin position="38"/>
        <end position="55"/>
    </location>
</feature>
<feature type="transmembrane region" description="Helical" evidence="8">
    <location>
        <begin position="107"/>
        <end position="124"/>
    </location>
</feature>
<feature type="transmembrane region" description="Helical" evidence="8">
    <location>
        <begin position="245"/>
        <end position="264"/>
    </location>
</feature>
<dbReference type="RefSeq" id="WP_135349338.1">
    <property type="nucleotide sequence ID" value="NZ_SRJD01000017.1"/>
</dbReference>
<feature type="domain" description="EamA" evidence="9">
    <location>
        <begin position="7"/>
        <end position="145"/>
    </location>
</feature>
<evidence type="ECO:0000256" key="7">
    <source>
        <dbReference type="ARBA" id="ARBA00023136"/>
    </source>
</evidence>
<dbReference type="GO" id="GO:0005886">
    <property type="term" value="C:plasma membrane"/>
    <property type="evidence" value="ECO:0007669"/>
    <property type="project" value="UniProtKB-SubCell"/>
</dbReference>
<comment type="subcellular location">
    <subcellularLocation>
        <location evidence="1">Cell membrane</location>
        <topology evidence="1">Multi-pass membrane protein</topology>
    </subcellularLocation>
</comment>
<evidence type="ECO:0000256" key="1">
    <source>
        <dbReference type="ARBA" id="ARBA00004651"/>
    </source>
</evidence>
<feature type="transmembrane region" description="Helical" evidence="8">
    <location>
        <begin position="153"/>
        <end position="170"/>
    </location>
</feature>
<dbReference type="Proteomes" id="UP000298347">
    <property type="component" value="Unassembled WGS sequence"/>
</dbReference>
<evidence type="ECO:0000256" key="5">
    <source>
        <dbReference type="ARBA" id="ARBA00022692"/>
    </source>
</evidence>
<dbReference type="NCBIfam" id="TIGR00688">
    <property type="entry name" value="rarD"/>
    <property type="match status" value="1"/>
</dbReference>
<feature type="transmembrane region" description="Helical" evidence="8">
    <location>
        <begin position="270"/>
        <end position="291"/>
    </location>
</feature>
<feature type="transmembrane region" description="Helical" evidence="8">
    <location>
        <begin position="76"/>
        <end position="95"/>
    </location>
</feature>
<feature type="domain" description="EamA" evidence="9">
    <location>
        <begin position="155"/>
        <end position="287"/>
    </location>
</feature>
<evidence type="ECO:0000313" key="11">
    <source>
        <dbReference type="Proteomes" id="UP000298347"/>
    </source>
</evidence>
<dbReference type="Pfam" id="PF00892">
    <property type="entry name" value="EamA"/>
    <property type="match status" value="2"/>
</dbReference>
<keyword evidence="7 8" id="KW-0472">Membrane</keyword>
<organism evidence="10 11">
    <name type="scientific">Sporolactobacillus shoreae</name>
    <dbReference type="NCBI Taxonomy" id="1465501"/>
    <lineage>
        <taxon>Bacteria</taxon>
        <taxon>Bacillati</taxon>
        <taxon>Bacillota</taxon>
        <taxon>Bacilli</taxon>
        <taxon>Bacillales</taxon>
        <taxon>Sporolactobacillaceae</taxon>
        <taxon>Sporolactobacillus</taxon>
    </lineage>
</organism>
<evidence type="ECO:0000256" key="8">
    <source>
        <dbReference type="SAM" id="Phobius"/>
    </source>
</evidence>
<feature type="transmembrane region" description="Helical" evidence="8">
    <location>
        <begin position="129"/>
        <end position="147"/>
    </location>
</feature>
<feature type="transmembrane region" description="Helical" evidence="8">
    <location>
        <begin position="214"/>
        <end position="233"/>
    </location>
</feature>
<proteinExistence type="inferred from homology"/>
<evidence type="ECO:0000259" key="9">
    <source>
        <dbReference type="Pfam" id="PF00892"/>
    </source>
</evidence>
<evidence type="ECO:0000256" key="3">
    <source>
        <dbReference type="ARBA" id="ARBA00022448"/>
    </source>
</evidence>
<keyword evidence="4" id="KW-1003">Cell membrane</keyword>
<dbReference type="PANTHER" id="PTHR22911:SF137">
    <property type="entry name" value="SOLUTE CARRIER FAMILY 35 MEMBER G2-RELATED"/>
    <property type="match status" value="1"/>
</dbReference>
<name>A0A4Z0GJS1_9BACL</name>
<evidence type="ECO:0000313" key="10">
    <source>
        <dbReference type="EMBL" id="TGA97069.1"/>
    </source>
</evidence>
<comment type="similarity">
    <text evidence="2">Belongs to the EamA transporter family.</text>
</comment>
<dbReference type="PANTHER" id="PTHR22911">
    <property type="entry name" value="ACYL-MALONYL CONDENSING ENZYME-RELATED"/>
    <property type="match status" value="1"/>
</dbReference>
<dbReference type="InterPro" id="IPR004626">
    <property type="entry name" value="RarD"/>
</dbReference>
<protein>
    <submittedName>
        <fullName evidence="10">EamA family transporter RarD</fullName>
    </submittedName>
</protein>
<feature type="transmembrane region" description="Helical" evidence="8">
    <location>
        <begin position="182"/>
        <end position="202"/>
    </location>
</feature>
<keyword evidence="11" id="KW-1185">Reference proteome</keyword>
<evidence type="ECO:0000256" key="4">
    <source>
        <dbReference type="ARBA" id="ARBA00022475"/>
    </source>
</evidence>
<keyword evidence="6 8" id="KW-1133">Transmembrane helix</keyword>
<dbReference type="AlphaFoldDB" id="A0A4Z0GJS1"/>
<dbReference type="OrthoDB" id="369870at2"/>
<dbReference type="SUPFAM" id="SSF103481">
    <property type="entry name" value="Multidrug resistance efflux transporter EmrE"/>
    <property type="match status" value="2"/>
</dbReference>